<accession>A0A7D4PLH7</accession>
<evidence type="ECO:0000256" key="1">
    <source>
        <dbReference type="ARBA" id="ARBA00011073"/>
    </source>
</evidence>
<sequence>MANPTPPRSFRARASVCTAVSAVLVGALLVPTPALAAPALGADDVLNVTTPAERQALAAAIELTSPDEVHVADGVDLDAAEARAVVVVLRQPVAATARALASAQGETLSQADAEKAVKASQKRFEKHLGAQGVAKGITERYTSAINAVALSATGAQITALLDSPDVASVWPNEIFELNLPDAEGDGESGLTGGGVTYDEVAALHAAGITGEGVKIGVLDTGIDYHHPALADVYRGGYDAVDGDDDPMETTYADWKGSGRVEKVNGSPYYTSHGTHVAGIIAGQDDTFGGRTAWGVAPDAEIYGYRVLGPYGSGSTADILEGMDRALQDGMDVVNMSLGGSYNDHRSPLSVAADNLTLAGVTTVIAAGNDGDLGAATLGSPGTSALAITVGANDSPLKLATTTAAVGAASGDLRLISQQRAASSVSALAGKTYRLVDVGPGNSSGYIGKNPTGAIVLIQRGTATFTDMATYAKTRGAAGAIVVNNRPEGPIDVFLGESDSYAVMFGVDATQGAALRAALTAGATEVTFGTLGTVTTDADNLASFSSRGPANGTTDIKPEITAPGVSVMSSVPTWDIDPKATDFPYTDAYARKSGTSMATPFVAGLAGLMLGAEPTLAPADVKTRLMNTADDLNDASGVFESGAGQVDPRQAVRGTADAQVLDELWVPEHRGQTTVIDDITGALSLGMLPSTEASTVTRTVEITNRSTKSATYTLAIDTDNGAGTADFAASGAKVAFDKTVKVSAGSTKKVKVTLTLPAGAADGTYGAFITVAQSGEEALRLPLGFRVDDLELFDFTMLKPVMTTGTDVYDPALKFSAGVTTPTRTLDLFLVDAATGADIGYLGGIDPSLMKDGLRYGPFAWYGQYLPLTGDKNLPISHKAVTVEPGLHTLRVVATDDSGSTSERTADFYVDNTAPVFATNFGEGAITGADSVHEFTNGQSSFALSGTLIDGDVEAIRAAGIDIDQSDNRIQLFSATINPTKTISAAADGTFATPVNLLASPVQSHRFLGMDAAGNLGDRVETWWFRDTQPYVVGSADKKAARVGESVITSFSTSNAAQFATMRIEVLYNPRDAENIRVAAQEAFAEYGSLSGEPTITTVNASTSRWSQSIVFDGQSEYTGDGLPLVDIAYDVPATIAAENTGFLTVSTFVTNTAGRGIQMQRTFDTVQAIRPHGIAAGGFYAQGLFTPAGQPNSALDHSAVGAKATLTSSAGEVVGMTIGTDGALSNHAVPLSEDDWMLRVEIPGHLAWNQPLALSTMAADGKPAGAIVSFSAQLAAGDVNGDDVVDILDAVAIRDAKGTADRAADINADGTVDAVDLAFVELNFLARNHTADTVPTPKVKHKGVTLDQVLAAFAG</sequence>
<dbReference type="GO" id="GO:0004553">
    <property type="term" value="F:hydrolase activity, hydrolyzing O-glycosyl compounds"/>
    <property type="evidence" value="ECO:0007669"/>
    <property type="project" value="InterPro"/>
</dbReference>
<dbReference type="InterPro" id="IPR010259">
    <property type="entry name" value="S8pro/Inhibitor_I9"/>
</dbReference>
<dbReference type="InterPro" id="IPR036439">
    <property type="entry name" value="Dockerin_dom_sf"/>
</dbReference>
<dbReference type="GO" id="GO:0006508">
    <property type="term" value="P:proteolysis"/>
    <property type="evidence" value="ECO:0007669"/>
    <property type="project" value="UniProtKB-KW"/>
</dbReference>
<evidence type="ECO:0000256" key="5">
    <source>
        <dbReference type="ARBA" id="ARBA00022729"/>
    </source>
</evidence>
<dbReference type="InterPro" id="IPR000209">
    <property type="entry name" value="Peptidase_S8/S53_dom"/>
</dbReference>
<evidence type="ECO:0000256" key="6">
    <source>
        <dbReference type="ARBA" id="ARBA00022801"/>
    </source>
</evidence>
<dbReference type="CDD" id="cd14254">
    <property type="entry name" value="Dockerin_II"/>
    <property type="match status" value="1"/>
</dbReference>
<dbReference type="PANTHER" id="PTHR43806">
    <property type="entry name" value="PEPTIDASE S8"/>
    <property type="match status" value="1"/>
</dbReference>
<dbReference type="InterPro" id="IPR034213">
    <property type="entry name" value="S8_Vpr-like"/>
</dbReference>
<proteinExistence type="inferred from homology"/>
<dbReference type="Gene3D" id="3.50.30.30">
    <property type="match status" value="1"/>
</dbReference>
<dbReference type="PANTHER" id="PTHR43806:SF65">
    <property type="entry name" value="SERINE PROTEASE APRX"/>
    <property type="match status" value="1"/>
</dbReference>
<comment type="similarity">
    <text evidence="1 9 10">Belongs to the peptidase S8 family.</text>
</comment>
<dbReference type="RefSeq" id="WP_172989331.1">
    <property type="nucleotide sequence ID" value="NZ_CP054038.1"/>
</dbReference>
<dbReference type="InterPro" id="IPR022398">
    <property type="entry name" value="Peptidase_S8_His-AS"/>
</dbReference>
<gene>
    <name evidence="13" type="ORF">HQM25_05510</name>
</gene>
<dbReference type="InterPro" id="IPR036852">
    <property type="entry name" value="Peptidase_S8/S53_dom_sf"/>
</dbReference>
<evidence type="ECO:0000256" key="11">
    <source>
        <dbReference type="SAM" id="SignalP"/>
    </source>
</evidence>
<evidence type="ECO:0000259" key="12">
    <source>
        <dbReference type="PROSITE" id="PS51766"/>
    </source>
</evidence>
<dbReference type="InterPro" id="IPR016134">
    <property type="entry name" value="Dockerin_dom"/>
</dbReference>
<dbReference type="PROSITE" id="PS00138">
    <property type="entry name" value="SUBTILASE_SER"/>
    <property type="match status" value="1"/>
</dbReference>
<dbReference type="SUPFAM" id="SSF52743">
    <property type="entry name" value="Subtilisin-like"/>
    <property type="match status" value="1"/>
</dbReference>
<keyword evidence="3" id="KW-0964">Secreted</keyword>
<dbReference type="InterPro" id="IPR046450">
    <property type="entry name" value="PA_dom_sf"/>
</dbReference>
<dbReference type="SUPFAM" id="SSF63446">
    <property type="entry name" value="Type I dockerin domain"/>
    <property type="match status" value="1"/>
</dbReference>
<feature type="active site" description="Charge relay system" evidence="8 9">
    <location>
        <position position="219"/>
    </location>
</feature>
<dbReference type="Gene3D" id="3.40.50.200">
    <property type="entry name" value="Peptidase S8/S53 domain"/>
    <property type="match status" value="1"/>
</dbReference>
<dbReference type="Pfam" id="PF00404">
    <property type="entry name" value="Dockerin_1"/>
    <property type="match status" value="1"/>
</dbReference>
<evidence type="ECO:0000256" key="3">
    <source>
        <dbReference type="ARBA" id="ARBA00022525"/>
    </source>
</evidence>
<evidence type="ECO:0000256" key="2">
    <source>
        <dbReference type="ARBA" id="ARBA00022512"/>
    </source>
</evidence>
<feature type="chain" id="PRO_5028937947" evidence="11">
    <location>
        <begin position="37"/>
        <end position="1355"/>
    </location>
</feature>
<dbReference type="Gene3D" id="1.10.1330.10">
    <property type="entry name" value="Dockerin domain"/>
    <property type="match status" value="1"/>
</dbReference>
<keyword evidence="6 9" id="KW-0378">Hydrolase</keyword>
<dbReference type="InterPro" id="IPR015500">
    <property type="entry name" value="Peptidase_S8_subtilisin-rel"/>
</dbReference>
<dbReference type="InterPro" id="IPR050131">
    <property type="entry name" value="Peptidase_S8_subtilisin-like"/>
</dbReference>
<feature type="domain" description="Dockerin" evidence="12">
    <location>
        <begin position="1272"/>
        <end position="1336"/>
    </location>
</feature>
<keyword evidence="7 9" id="KW-0720">Serine protease</keyword>
<dbReference type="PROSITE" id="PS51766">
    <property type="entry name" value="DOCKERIN"/>
    <property type="match status" value="1"/>
</dbReference>
<keyword evidence="2" id="KW-0134">Cell wall</keyword>
<evidence type="ECO:0000313" key="14">
    <source>
        <dbReference type="Proteomes" id="UP000502498"/>
    </source>
</evidence>
<name>A0A7D4PLH7_9MICO</name>
<evidence type="ECO:0000256" key="10">
    <source>
        <dbReference type="RuleBase" id="RU003355"/>
    </source>
</evidence>
<dbReference type="PRINTS" id="PR00723">
    <property type="entry name" value="SUBTILISIN"/>
</dbReference>
<dbReference type="InterPro" id="IPR003137">
    <property type="entry name" value="PA_domain"/>
</dbReference>
<evidence type="ECO:0000256" key="8">
    <source>
        <dbReference type="PIRSR" id="PIRSR615500-1"/>
    </source>
</evidence>
<protein>
    <submittedName>
        <fullName evidence="13">S8 family serine peptidase</fullName>
    </submittedName>
</protein>
<dbReference type="CDD" id="cd07474">
    <property type="entry name" value="Peptidases_S8_subtilisin_Vpr-like"/>
    <property type="match status" value="1"/>
</dbReference>
<dbReference type="PROSITE" id="PS00137">
    <property type="entry name" value="SUBTILASE_HIS"/>
    <property type="match status" value="1"/>
</dbReference>
<evidence type="ECO:0000313" key="13">
    <source>
        <dbReference type="EMBL" id="QKJ18890.1"/>
    </source>
</evidence>
<dbReference type="Pfam" id="PF00082">
    <property type="entry name" value="Peptidase_S8"/>
    <property type="match status" value="1"/>
</dbReference>
<dbReference type="InterPro" id="IPR023827">
    <property type="entry name" value="Peptidase_S8_Asp-AS"/>
</dbReference>
<feature type="active site" description="Charge relay system" evidence="8 9">
    <location>
        <position position="272"/>
    </location>
</feature>
<dbReference type="PROSITE" id="PS51892">
    <property type="entry name" value="SUBTILASE"/>
    <property type="match status" value="1"/>
</dbReference>
<evidence type="ECO:0000256" key="9">
    <source>
        <dbReference type="PROSITE-ProRule" id="PRU01240"/>
    </source>
</evidence>
<evidence type="ECO:0000256" key="7">
    <source>
        <dbReference type="ARBA" id="ARBA00022825"/>
    </source>
</evidence>
<reference evidence="13 14" key="1">
    <citation type="submission" date="2020-05" db="EMBL/GenBank/DDBJ databases">
        <title>Strain PA2F3 complete genome.</title>
        <authorList>
            <person name="Kim Y.-S."/>
            <person name="Kim S.-J."/>
            <person name="Jung H.-k."/>
            <person name="Kim S.-E."/>
            <person name="Kim K.-H."/>
        </authorList>
    </citation>
    <scope>NUCLEOTIDE SEQUENCE [LARGE SCALE GENOMIC DNA]</scope>
    <source>
        <strain evidence="13 14">PA2F3</strain>
    </source>
</reference>
<dbReference type="InterPro" id="IPR002105">
    <property type="entry name" value="Dockerin_1_rpt"/>
</dbReference>
<evidence type="ECO:0000256" key="4">
    <source>
        <dbReference type="ARBA" id="ARBA00022670"/>
    </source>
</evidence>
<dbReference type="SUPFAM" id="SSF52025">
    <property type="entry name" value="PA domain"/>
    <property type="match status" value="1"/>
</dbReference>
<feature type="active site" description="Charge relay system" evidence="8 9">
    <location>
        <position position="595"/>
    </location>
</feature>
<dbReference type="GO" id="GO:0004252">
    <property type="term" value="F:serine-type endopeptidase activity"/>
    <property type="evidence" value="ECO:0007669"/>
    <property type="project" value="UniProtKB-UniRule"/>
</dbReference>
<dbReference type="Pfam" id="PF02225">
    <property type="entry name" value="PA"/>
    <property type="match status" value="1"/>
</dbReference>
<dbReference type="EMBL" id="CP054038">
    <property type="protein sequence ID" value="QKJ18890.1"/>
    <property type="molecule type" value="Genomic_DNA"/>
</dbReference>
<dbReference type="Proteomes" id="UP000502498">
    <property type="component" value="Chromosome"/>
</dbReference>
<organism evidence="13 14">
    <name type="scientific">Microbacterium hominis</name>
    <dbReference type="NCBI Taxonomy" id="162426"/>
    <lineage>
        <taxon>Bacteria</taxon>
        <taxon>Bacillati</taxon>
        <taxon>Actinomycetota</taxon>
        <taxon>Actinomycetes</taxon>
        <taxon>Micrococcales</taxon>
        <taxon>Microbacteriaceae</taxon>
        <taxon>Microbacterium</taxon>
    </lineage>
</organism>
<keyword evidence="5 11" id="KW-0732">Signal</keyword>
<dbReference type="Pfam" id="PF05922">
    <property type="entry name" value="Inhibitor_I9"/>
    <property type="match status" value="1"/>
</dbReference>
<dbReference type="InterPro" id="IPR023828">
    <property type="entry name" value="Peptidase_S8_Ser-AS"/>
</dbReference>
<dbReference type="GO" id="GO:0000272">
    <property type="term" value="P:polysaccharide catabolic process"/>
    <property type="evidence" value="ECO:0007669"/>
    <property type="project" value="InterPro"/>
</dbReference>
<keyword evidence="4 9" id="KW-0645">Protease</keyword>
<dbReference type="PROSITE" id="PS00136">
    <property type="entry name" value="SUBTILASE_ASP"/>
    <property type="match status" value="1"/>
</dbReference>
<feature type="signal peptide" evidence="11">
    <location>
        <begin position="1"/>
        <end position="36"/>
    </location>
</feature>